<dbReference type="EMBL" id="JABANM010007718">
    <property type="protein sequence ID" value="KAF4743801.1"/>
    <property type="molecule type" value="Genomic_DNA"/>
</dbReference>
<comment type="caution">
    <text evidence="2">The sequence shown here is derived from an EMBL/GenBank/DDBJ whole genome shotgun (WGS) entry which is preliminary data.</text>
</comment>
<name>A0A7J6TFV3_PEROL</name>
<accession>A0A7J6TFV3</accession>
<gene>
    <name evidence="2" type="ORF">FOZ62_016437</name>
</gene>
<feature type="compositionally biased region" description="Basic and acidic residues" evidence="1">
    <location>
        <begin position="7"/>
        <end position="24"/>
    </location>
</feature>
<proteinExistence type="predicted"/>
<feature type="region of interest" description="Disordered" evidence="1">
    <location>
        <begin position="1"/>
        <end position="28"/>
    </location>
</feature>
<evidence type="ECO:0000313" key="2">
    <source>
        <dbReference type="EMBL" id="KAF4743801.1"/>
    </source>
</evidence>
<evidence type="ECO:0000313" key="3">
    <source>
        <dbReference type="Proteomes" id="UP000574390"/>
    </source>
</evidence>
<sequence>MLCRNALAEKEKDAKKEDNKKEAAPQEDPMTGWELFSFRVLWFGLAEVSVPSKSAESLNVVVILRPGVFENPQVQKDLKEASEAGSNVVILSDVTSTADMLAEIMKAPESVRPALSR</sequence>
<reference evidence="2 3" key="1">
    <citation type="submission" date="2020-04" db="EMBL/GenBank/DDBJ databases">
        <title>Perkinsus olseni comparative genomics.</title>
        <authorList>
            <person name="Bogema D.R."/>
        </authorList>
    </citation>
    <scope>NUCLEOTIDE SEQUENCE [LARGE SCALE GENOMIC DNA]</scope>
    <source>
        <strain evidence="2">ATCC PRA-205</strain>
    </source>
</reference>
<organism evidence="2 3">
    <name type="scientific">Perkinsus olseni</name>
    <name type="common">Perkinsus atlanticus</name>
    <dbReference type="NCBI Taxonomy" id="32597"/>
    <lineage>
        <taxon>Eukaryota</taxon>
        <taxon>Sar</taxon>
        <taxon>Alveolata</taxon>
        <taxon>Perkinsozoa</taxon>
        <taxon>Perkinsea</taxon>
        <taxon>Perkinsida</taxon>
        <taxon>Perkinsidae</taxon>
        <taxon>Perkinsus</taxon>
    </lineage>
</organism>
<dbReference type="AlphaFoldDB" id="A0A7J6TFV3"/>
<evidence type="ECO:0000256" key="1">
    <source>
        <dbReference type="SAM" id="MobiDB-lite"/>
    </source>
</evidence>
<protein>
    <submittedName>
        <fullName evidence="2">Uncharacterized protein</fullName>
    </submittedName>
</protein>
<dbReference type="Proteomes" id="UP000574390">
    <property type="component" value="Unassembled WGS sequence"/>
</dbReference>